<gene>
    <name evidence="3" type="ORF">NTJ_09976</name>
</gene>
<dbReference type="Proteomes" id="UP001307889">
    <property type="component" value="Chromosome 8"/>
</dbReference>
<evidence type="ECO:0000313" key="4">
    <source>
        <dbReference type="Proteomes" id="UP001307889"/>
    </source>
</evidence>
<dbReference type="EMBL" id="AP028916">
    <property type="protein sequence ID" value="BES97162.1"/>
    <property type="molecule type" value="Genomic_DNA"/>
</dbReference>
<reference evidence="3 4" key="1">
    <citation type="submission" date="2023-09" db="EMBL/GenBank/DDBJ databases">
        <title>Nesidiocoris tenuis whole genome shotgun sequence.</title>
        <authorList>
            <person name="Shibata T."/>
            <person name="Shimoda M."/>
            <person name="Kobayashi T."/>
            <person name="Uehara T."/>
        </authorList>
    </citation>
    <scope>NUCLEOTIDE SEQUENCE [LARGE SCALE GENOMIC DNA]</scope>
    <source>
        <strain evidence="3 4">Japan</strain>
    </source>
</reference>
<evidence type="ECO:0000313" key="3">
    <source>
        <dbReference type="EMBL" id="BES97162.1"/>
    </source>
</evidence>
<name>A0ABN7B336_9HEMI</name>
<sequence>MEPLKKRRSVARRLFTRVVNQFEALEDREEIIGNLEVLERKFNELKNLDEKIITLITENGTEEEIEEEMEGATEYENTFAVAKARYSAILNPVNPQVSRSVAHKFKLPALNIEPFGGDIKDWLSFEGQMSKIEKDDSIDDIDKFRYLENATIPGSRPHTIVKSYPPHTGNFGKAFGSLKSRFGRKDTLIEFYVRELLKLTLSMSKDSKLKITTIYDNIETQLRALDTLGVTTNTYASMLFPLVESCLNEDLLRAWQRSLFNREKPAHNASNLSLDAISEADSNPNETTKLEKLMDFIKNEAEAEERITLAVNSFSLENKSERKNVQSKLTFSKSHSPSDHPCTVSDLVNIRSAQESSLPTLCIFCEGKHGSEDCFKARKLSIEEKRKIATNKKRCWYCLKISHPGKPCEFFSKCIICDFRHVAIMCPKYVPKSESSENYQTKQEVNLSNFISNNVFLQTFIIKIRSPGFEPKIVRALIDTGSQRSYIRKDLAKELDLKATGHENTVHGLFGGAKTEECRHSRYKIHLANLSQSFLCNFDALDQELICTPLPNIETATVSNELQQKKIPFRDKPGPIDILIGADVAGKLLTGRRENLDCGLVAVETLLGWTLMGKSHLPANVTASNIVSSMTMQDRNLTALGFWERIVGLLDSTYQLQLIAKIPRSQTTIKKRNRPRQASKSGTTREAVVSNRRKDLASRTSSLMPACEDVRNGPSPVFMVETKRRPYVAHRNVFLNF</sequence>
<dbReference type="InterPro" id="IPR021109">
    <property type="entry name" value="Peptidase_aspartic_dom_sf"/>
</dbReference>
<feature type="coiled-coil region" evidence="1">
    <location>
        <begin position="28"/>
        <end position="58"/>
    </location>
</feature>
<organism evidence="3 4">
    <name type="scientific">Nesidiocoris tenuis</name>
    <dbReference type="NCBI Taxonomy" id="355587"/>
    <lineage>
        <taxon>Eukaryota</taxon>
        <taxon>Metazoa</taxon>
        <taxon>Ecdysozoa</taxon>
        <taxon>Arthropoda</taxon>
        <taxon>Hexapoda</taxon>
        <taxon>Insecta</taxon>
        <taxon>Pterygota</taxon>
        <taxon>Neoptera</taxon>
        <taxon>Paraneoptera</taxon>
        <taxon>Hemiptera</taxon>
        <taxon>Heteroptera</taxon>
        <taxon>Panheteroptera</taxon>
        <taxon>Cimicomorpha</taxon>
        <taxon>Miridae</taxon>
        <taxon>Dicyphina</taxon>
        <taxon>Nesidiocoris</taxon>
    </lineage>
</organism>
<keyword evidence="4" id="KW-1185">Reference proteome</keyword>
<proteinExistence type="predicted"/>
<dbReference type="PANTHER" id="PTHR47331">
    <property type="entry name" value="PHD-TYPE DOMAIN-CONTAINING PROTEIN"/>
    <property type="match status" value="1"/>
</dbReference>
<feature type="region of interest" description="Disordered" evidence="2">
    <location>
        <begin position="668"/>
        <end position="701"/>
    </location>
</feature>
<dbReference type="InterPro" id="IPR005312">
    <property type="entry name" value="DUF1759"/>
</dbReference>
<evidence type="ECO:0000256" key="1">
    <source>
        <dbReference type="SAM" id="Coils"/>
    </source>
</evidence>
<dbReference type="Pfam" id="PF03564">
    <property type="entry name" value="DUF1759"/>
    <property type="match status" value="1"/>
</dbReference>
<protein>
    <submittedName>
        <fullName evidence="3">Retrotransposon protein</fullName>
    </submittedName>
</protein>
<evidence type="ECO:0000256" key="2">
    <source>
        <dbReference type="SAM" id="MobiDB-lite"/>
    </source>
</evidence>
<dbReference type="Gene3D" id="2.40.70.10">
    <property type="entry name" value="Acid Proteases"/>
    <property type="match status" value="1"/>
</dbReference>
<keyword evidence="1" id="KW-0175">Coiled coil</keyword>
<dbReference type="PROSITE" id="PS00141">
    <property type="entry name" value="ASP_PROTEASE"/>
    <property type="match status" value="1"/>
</dbReference>
<dbReference type="SUPFAM" id="SSF50630">
    <property type="entry name" value="Acid proteases"/>
    <property type="match status" value="1"/>
</dbReference>
<accession>A0ABN7B336</accession>
<dbReference type="InterPro" id="IPR001969">
    <property type="entry name" value="Aspartic_peptidase_AS"/>
</dbReference>